<evidence type="ECO:0000256" key="1">
    <source>
        <dbReference type="SAM" id="MobiDB-lite"/>
    </source>
</evidence>
<name>A0A9D3P009_9TELE</name>
<reference evidence="2 3" key="1">
    <citation type="submission" date="2021-06" db="EMBL/GenBank/DDBJ databases">
        <title>Chromosome-level genome assembly of the red-tail catfish (Hemibagrus wyckioides).</title>
        <authorList>
            <person name="Shao F."/>
        </authorList>
    </citation>
    <scope>NUCLEOTIDE SEQUENCE [LARGE SCALE GENOMIC DNA]</scope>
    <source>
        <strain evidence="2">EC202008001</strain>
        <tissue evidence="2">Blood</tissue>
    </source>
</reference>
<dbReference type="Proteomes" id="UP000824219">
    <property type="component" value="Linkage Group LG06"/>
</dbReference>
<feature type="compositionally biased region" description="Basic and acidic residues" evidence="1">
    <location>
        <begin position="49"/>
        <end position="59"/>
    </location>
</feature>
<evidence type="ECO:0000313" key="2">
    <source>
        <dbReference type="EMBL" id="KAG7331752.1"/>
    </source>
</evidence>
<comment type="caution">
    <text evidence="2">The sequence shown here is derived from an EMBL/GenBank/DDBJ whole genome shotgun (WGS) entry which is preliminary data.</text>
</comment>
<dbReference type="EMBL" id="JAHKSW010000006">
    <property type="protein sequence ID" value="KAG7331752.1"/>
    <property type="molecule type" value="Genomic_DNA"/>
</dbReference>
<sequence length="91" mass="9955">MTLSHRRSDRIRVGALETANTSSGEKSATAPVATYSRNHGDGDSGAEAAIKDKHKEQYRTNHISTPRRRDDPGKKRKSFGPVGFIPISSFS</sequence>
<keyword evidence="3" id="KW-1185">Reference proteome</keyword>
<evidence type="ECO:0000313" key="3">
    <source>
        <dbReference type="Proteomes" id="UP000824219"/>
    </source>
</evidence>
<proteinExistence type="predicted"/>
<protein>
    <submittedName>
        <fullName evidence="2">Uncharacterized protein</fullName>
    </submittedName>
</protein>
<organism evidence="2 3">
    <name type="scientific">Hemibagrus wyckioides</name>
    <dbReference type="NCBI Taxonomy" id="337641"/>
    <lineage>
        <taxon>Eukaryota</taxon>
        <taxon>Metazoa</taxon>
        <taxon>Chordata</taxon>
        <taxon>Craniata</taxon>
        <taxon>Vertebrata</taxon>
        <taxon>Euteleostomi</taxon>
        <taxon>Actinopterygii</taxon>
        <taxon>Neopterygii</taxon>
        <taxon>Teleostei</taxon>
        <taxon>Ostariophysi</taxon>
        <taxon>Siluriformes</taxon>
        <taxon>Bagridae</taxon>
        <taxon>Hemibagrus</taxon>
    </lineage>
</organism>
<accession>A0A9D3P009</accession>
<gene>
    <name evidence="2" type="ORF">KOW79_005721</name>
</gene>
<feature type="region of interest" description="Disordered" evidence="1">
    <location>
        <begin position="1"/>
        <end position="91"/>
    </location>
</feature>
<dbReference type="AlphaFoldDB" id="A0A9D3P009"/>